<evidence type="ECO:0000256" key="1">
    <source>
        <dbReference type="ARBA" id="ARBA00006596"/>
    </source>
</evidence>
<feature type="domain" description="Iron hydrogenase large subunit C-terminal" evidence="3">
    <location>
        <begin position="91"/>
        <end position="317"/>
    </location>
</feature>
<keyword evidence="2" id="KW-0411">Iron-sulfur</keyword>
<keyword evidence="2" id="KW-0004">4Fe-4S</keyword>
<keyword evidence="5" id="KW-1185">Reference proteome</keyword>
<name>A0A4Q9LH57_9MICR</name>
<dbReference type="GO" id="GO:0051539">
    <property type="term" value="F:4 iron, 4 sulfur cluster binding"/>
    <property type="evidence" value="ECO:0007669"/>
    <property type="project" value="UniProtKB-KW"/>
</dbReference>
<dbReference type="InterPro" id="IPR050340">
    <property type="entry name" value="Cytosolic_Fe-S_CAF"/>
</dbReference>
<dbReference type="EMBL" id="PITI01000328">
    <property type="protein sequence ID" value="TBU07096.1"/>
    <property type="molecule type" value="Genomic_DNA"/>
</dbReference>
<dbReference type="PANTHER" id="PTHR11615">
    <property type="entry name" value="NITRATE, FORMATE, IRON DEHYDROGENASE"/>
    <property type="match status" value="1"/>
</dbReference>
<evidence type="ECO:0000313" key="5">
    <source>
        <dbReference type="Proteomes" id="UP000291404"/>
    </source>
</evidence>
<dbReference type="VEuPathDB" id="MicrosporidiaDB:CWI39_0382p0040"/>
<evidence type="ECO:0000313" key="4">
    <source>
        <dbReference type="EMBL" id="TBU07096.1"/>
    </source>
</evidence>
<reference evidence="4 5" key="1">
    <citation type="submission" date="2017-12" db="EMBL/GenBank/DDBJ databases">
        <authorList>
            <person name="Pombert J.-F."/>
            <person name="Haag K.L."/>
            <person name="Ebert D."/>
        </authorList>
    </citation>
    <scope>NUCLEOTIDE SEQUENCE [LARGE SCALE GENOMIC DNA]</scope>
    <source>
        <strain evidence="4">BE-OM-2</strain>
    </source>
</reference>
<dbReference type="Pfam" id="PF02906">
    <property type="entry name" value="Fe_hyd_lg_C"/>
    <property type="match status" value="1"/>
</dbReference>
<keyword evidence="2" id="KW-0408">Iron</keyword>
<dbReference type="InterPro" id="IPR009016">
    <property type="entry name" value="Fe_hydrogenase"/>
</dbReference>
<dbReference type="InterPro" id="IPR004108">
    <property type="entry name" value="Fe_hydrogenase_lsu_C"/>
</dbReference>
<dbReference type="AlphaFoldDB" id="A0A4Q9LH57"/>
<comment type="similarity">
    <text evidence="1">Belongs to the NARF family.</text>
</comment>
<protein>
    <submittedName>
        <fullName evidence="4">Putative iron hydrogenase</fullName>
    </submittedName>
</protein>
<evidence type="ECO:0000256" key="2">
    <source>
        <dbReference type="ARBA" id="ARBA00022485"/>
    </source>
</evidence>
<evidence type="ECO:0000259" key="3">
    <source>
        <dbReference type="Pfam" id="PF02906"/>
    </source>
</evidence>
<dbReference type="STRING" id="148818.A0A4Q9LH57"/>
<dbReference type="Proteomes" id="UP000291404">
    <property type="component" value="Unassembled WGS sequence"/>
</dbReference>
<dbReference type="Gene3D" id="3.40.950.10">
    <property type="entry name" value="Fe-only Hydrogenase (Larger Subunit), Chain L, domain 3"/>
    <property type="match status" value="1"/>
</dbReference>
<dbReference type="SUPFAM" id="SSF53920">
    <property type="entry name" value="Fe-only hydrogenase"/>
    <property type="match status" value="1"/>
</dbReference>
<keyword evidence="2" id="KW-0479">Metal-binding</keyword>
<organism evidence="4 5">
    <name type="scientific">Hamiltosporidium magnivora</name>
    <dbReference type="NCBI Taxonomy" id="148818"/>
    <lineage>
        <taxon>Eukaryota</taxon>
        <taxon>Fungi</taxon>
        <taxon>Fungi incertae sedis</taxon>
        <taxon>Microsporidia</taxon>
        <taxon>Dubosqiidae</taxon>
        <taxon>Hamiltosporidium</taxon>
    </lineage>
</organism>
<proteinExistence type="inferred from homology"/>
<dbReference type="VEuPathDB" id="MicrosporidiaDB:CWI36_0328p0010"/>
<sequence>MSFNFDKKILNNSKTCVKLDKEIEISLDDCISCSGCLSSTDEAFGSTYSLNLLLDDFPKDIAIIISSVSKTNLYILYKKYFGTFTDFERALINFIRTTFQPQKIYDLSYFQETQLSMAYKEFINRKNMLISSFCPGSTLYIEKKAPELLENLSKVFTLQQMSYLHNKALNTTTLSIVHCYDKKLENNRDNIKIEHIISTKEFIKILRHYKFDDYILDDSNNKNDEIQKNEISYKMYEGTVYSFIDYFISKINPTKTSENIINNEFIEYFIEKEEIKYKFLKIYRLNNIVNFLNKYKNAKSTYDYVEMYACVGSCSGGSVLEDGEMDIRMINNEFKFLTEKVLHNSMDLLLFSGKREFTAFKKKNYNFIVEW</sequence>
<comment type="caution">
    <text evidence="4">The sequence shown here is derived from an EMBL/GenBank/DDBJ whole genome shotgun (WGS) entry which is preliminary data.</text>
</comment>
<accession>A0A4Q9LH57</accession>
<gene>
    <name evidence="4" type="ORF">CWI36_0328p0010</name>
</gene>